<dbReference type="GO" id="GO:0000271">
    <property type="term" value="P:polysaccharide biosynthetic process"/>
    <property type="evidence" value="ECO:0007669"/>
    <property type="project" value="TreeGrafter"/>
</dbReference>
<dbReference type="Proteomes" id="UP000034785">
    <property type="component" value="Unassembled WGS sequence"/>
</dbReference>
<feature type="site" description="Participates in a stacking interaction with the thymidine ring of dTDP-4-oxo-6-deoxyglucose" evidence="2">
    <location>
        <position position="158"/>
    </location>
</feature>
<evidence type="ECO:0000313" key="3">
    <source>
        <dbReference type="EMBL" id="KKS70659.1"/>
    </source>
</evidence>
<dbReference type="GO" id="GO:0005829">
    <property type="term" value="C:cytosol"/>
    <property type="evidence" value="ECO:0007669"/>
    <property type="project" value="TreeGrafter"/>
</dbReference>
<dbReference type="AlphaFoldDB" id="A0A0G1BBV4"/>
<accession>A0A0G1BBV4</accession>
<dbReference type="InterPro" id="IPR011051">
    <property type="entry name" value="RmlC_Cupin_sf"/>
</dbReference>
<dbReference type="SUPFAM" id="SSF51182">
    <property type="entry name" value="RmlC-like cupins"/>
    <property type="match status" value="1"/>
</dbReference>
<protein>
    <recommendedName>
        <fullName evidence="5">dTDP-4-dehydrorhamnose 3,5-epimerase</fullName>
    </recommendedName>
</protein>
<dbReference type="GO" id="GO:0019305">
    <property type="term" value="P:dTDP-rhamnose biosynthetic process"/>
    <property type="evidence" value="ECO:0007669"/>
    <property type="project" value="TreeGrafter"/>
</dbReference>
<dbReference type="InterPro" id="IPR000888">
    <property type="entry name" value="RmlC-like"/>
</dbReference>
<evidence type="ECO:0000256" key="1">
    <source>
        <dbReference type="PIRSR" id="PIRSR600888-1"/>
    </source>
</evidence>
<dbReference type="Pfam" id="PF00908">
    <property type="entry name" value="dTDP_sugar_isom"/>
    <property type="match status" value="1"/>
</dbReference>
<feature type="active site" description="Proton donor" evidence="1">
    <location>
        <position position="152"/>
    </location>
</feature>
<dbReference type="PANTHER" id="PTHR21047">
    <property type="entry name" value="DTDP-6-DEOXY-D-GLUCOSE-3,5 EPIMERASE"/>
    <property type="match status" value="1"/>
</dbReference>
<name>A0A0G1BBV4_9BACT</name>
<evidence type="ECO:0000313" key="4">
    <source>
        <dbReference type="Proteomes" id="UP000034785"/>
    </source>
</evidence>
<sequence>MDKALTLDDIDEKSQGNIYTQDYSAKPTIEGVKIVPVKNFVGEDGDFSEIIRMENGGIEGIPGFELKQVNRSKLLPGAIKGWHLHFSQDDVFYLPPSDSLLVGLWDLRKDSKTNGVSMKITLGSGQSSLLFVPAGVAHGMVNITGAPVDLFYFVSEKFDPQNPDERRLPWDSLGADFWTPKRD</sequence>
<gene>
    <name evidence="3" type="ORF">UV41_C0017G0013</name>
</gene>
<dbReference type="GO" id="GO:0008830">
    <property type="term" value="F:dTDP-4-dehydrorhamnose 3,5-epimerase activity"/>
    <property type="evidence" value="ECO:0007669"/>
    <property type="project" value="InterPro"/>
</dbReference>
<evidence type="ECO:0000256" key="2">
    <source>
        <dbReference type="PIRSR" id="PIRSR600888-3"/>
    </source>
</evidence>
<organism evidence="3 4">
    <name type="scientific">Candidatus Daviesbacteria bacterium GW2011_GWA2_42_7</name>
    <dbReference type="NCBI Taxonomy" id="1618425"/>
    <lineage>
        <taxon>Bacteria</taxon>
        <taxon>Candidatus Daviesiibacteriota</taxon>
    </lineage>
</organism>
<reference evidence="3 4" key="1">
    <citation type="journal article" date="2015" name="Nature">
        <title>rRNA introns, odd ribosomes, and small enigmatic genomes across a large radiation of phyla.</title>
        <authorList>
            <person name="Brown C.T."/>
            <person name="Hug L.A."/>
            <person name="Thomas B.C."/>
            <person name="Sharon I."/>
            <person name="Castelle C.J."/>
            <person name="Singh A."/>
            <person name="Wilkins M.J."/>
            <person name="Williams K.H."/>
            <person name="Banfield J.F."/>
        </authorList>
    </citation>
    <scope>NUCLEOTIDE SEQUENCE [LARGE SCALE GENOMIC DNA]</scope>
</reference>
<feature type="active site" description="Proton acceptor" evidence="1">
    <location>
        <position position="83"/>
    </location>
</feature>
<comment type="caution">
    <text evidence="3">The sequence shown here is derived from an EMBL/GenBank/DDBJ whole genome shotgun (WGS) entry which is preliminary data.</text>
</comment>
<proteinExistence type="predicted"/>
<dbReference type="InterPro" id="IPR014710">
    <property type="entry name" value="RmlC-like_jellyroll"/>
</dbReference>
<evidence type="ECO:0008006" key="5">
    <source>
        <dbReference type="Google" id="ProtNLM"/>
    </source>
</evidence>
<dbReference type="EMBL" id="LCEJ01000017">
    <property type="protein sequence ID" value="KKS70659.1"/>
    <property type="molecule type" value="Genomic_DNA"/>
</dbReference>
<dbReference type="Gene3D" id="2.60.120.10">
    <property type="entry name" value="Jelly Rolls"/>
    <property type="match status" value="1"/>
</dbReference>
<dbReference type="PANTHER" id="PTHR21047:SF2">
    <property type="entry name" value="THYMIDINE DIPHOSPHO-4-KETO-RHAMNOSE 3,5-EPIMERASE"/>
    <property type="match status" value="1"/>
</dbReference>